<dbReference type="EMBL" id="BK014997">
    <property type="protein sequence ID" value="DAD86321.1"/>
    <property type="molecule type" value="Genomic_DNA"/>
</dbReference>
<organism evidence="1">
    <name type="scientific">Siphoviridae sp. ctsus30</name>
    <dbReference type="NCBI Taxonomy" id="2826488"/>
    <lineage>
        <taxon>Viruses</taxon>
        <taxon>Duplodnaviria</taxon>
        <taxon>Heunggongvirae</taxon>
        <taxon>Uroviricota</taxon>
        <taxon>Caudoviricetes</taxon>
    </lineage>
</organism>
<evidence type="ECO:0000313" key="1">
    <source>
        <dbReference type="EMBL" id="DAD86321.1"/>
    </source>
</evidence>
<accession>A0A8S5MVF2</accession>
<proteinExistence type="predicted"/>
<protein>
    <submittedName>
        <fullName evidence="1">Uncharacterized protein</fullName>
    </submittedName>
</protein>
<name>A0A8S5MVF2_9CAUD</name>
<reference evidence="1" key="1">
    <citation type="journal article" date="2021" name="Proc. Natl. Acad. Sci. U.S.A.">
        <title>A Catalog of Tens of Thousands of Viruses from Human Metagenomes Reveals Hidden Associations with Chronic Diseases.</title>
        <authorList>
            <person name="Tisza M.J."/>
            <person name="Buck C.B."/>
        </authorList>
    </citation>
    <scope>NUCLEOTIDE SEQUENCE</scope>
    <source>
        <strain evidence="1">Ctsus30</strain>
    </source>
</reference>
<sequence length="109" mass="12701">MTIENALLSVYPNQRLYGTRPLGSRYFLSEGMRGYMITNSFTGKVVCTWDSVGNLYATTDGLTPYEKALITRVLRMWRHTPRILWNVWDRHATKIQDKWGRQYALVSVP</sequence>